<accession>A0ABQ3XLU7</accession>
<evidence type="ECO:0000313" key="2">
    <source>
        <dbReference type="Proteomes" id="UP000612282"/>
    </source>
</evidence>
<organism evidence="1 2">
    <name type="scientific">Actinoplanes couchii</name>
    <dbReference type="NCBI Taxonomy" id="403638"/>
    <lineage>
        <taxon>Bacteria</taxon>
        <taxon>Bacillati</taxon>
        <taxon>Actinomycetota</taxon>
        <taxon>Actinomycetes</taxon>
        <taxon>Micromonosporales</taxon>
        <taxon>Micromonosporaceae</taxon>
        <taxon>Actinoplanes</taxon>
    </lineage>
</organism>
<protein>
    <submittedName>
        <fullName evidence="1">Uncharacterized protein</fullName>
    </submittedName>
</protein>
<sequence>MGSDGDVVLAGLLRDAVTGSFSGLGEYPEDEVDAGAVAVVRRSLDWLSQRLDGAPPLWVAVELFAELSWWLGTCPDEEVELDVAVRVLEDGVAFTSGLSDGQRRRLVEVFGEVAAAERHEGRRRAISLIPFEIGLDEGAEPGYEAPGWVRPEDRAGRMG</sequence>
<proteinExistence type="predicted"/>
<evidence type="ECO:0000313" key="1">
    <source>
        <dbReference type="EMBL" id="GID59468.1"/>
    </source>
</evidence>
<name>A0ABQ3XLU7_9ACTN</name>
<gene>
    <name evidence="1" type="ORF">Aco03nite_078720</name>
</gene>
<comment type="caution">
    <text evidence="1">The sequence shown here is derived from an EMBL/GenBank/DDBJ whole genome shotgun (WGS) entry which is preliminary data.</text>
</comment>
<dbReference type="RefSeq" id="WP_203805583.1">
    <property type="nucleotide sequence ID" value="NZ_BAAAQE010000112.1"/>
</dbReference>
<keyword evidence="2" id="KW-1185">Reference proteome</keyword>
<reference evidence="1 2" key="1">
    <citation type="submission" date="2021-01" db="EMBL/GenBank/DDBJ databases">
        <title>Whole genome shotgun sequence of Actinoplanes couchii NBRC 106145.</title>
        <authorList>
            <person name="Komaki H."/>
            <person name="Tamura T."/>
        </authorList>
    </citation>
    <scope>NUCLEOTIDE SEQUENCE [LARGE SCALE GENOMIC DNA]</scope>
    <source>
        <strain evidence="1 2">NBRC 106145</strain>
    </source>
</reference>
<dbReference type="EMBL" id="BOMG01000097">
    <property type="protein sequence ID" value="GID59468.1"/>
    <property type="molecule type" value="Genomic_DNA"/>
</dbReference>
<dbReference type="Proteomes" id="UP000612282">
    <property type="component" value="Unassembled WGS sequence"/>
</dbReference>